<evidence type="ECO:0000256" key="17">
    <source>
        <dbReference type="RuleBase" id="RU004516"/>
    </source>
</evidence>
<dbReference type="RefSeq" id="WP_093245218.1">
    <property type="nucleotide sequence ID" value="NZ_FNQF01000010.1"/>
</dbReference>
<dbReference type="InterPro" id="IPR043131">
    <property type="entry name" value="BCAT-like_N"/>
</dbReference>
<dbReference type="UniPathway" id="UPA00047">
    <property type="reaction ID" value="UER00058"/>
</dbReference>
<dbReference type="Gene3D" id="3.30.470.10">
    <property type="match status" value="1"/>
</dbReference>
<dbReference type="PANTHER" id="PTHR11825:SF44">
    <property type="entry name" value="BRANCHED-CHAIN-AMINO-ACID AMINOTRANSFERASE"/>
    <property type="match status" value="1"/>
</dbReference>
<dbReference type="NCBIfam" id="NF009897">
    <property type="entry name" value="PRK13357.1"/>
    <property type="match status" value="1"/>
</dbReference>
<evidence type="ECO:0000256" key="5">
    <source>
        <dbReference type="ARBA" id="ARBA00005072"/>
    </source>
</evidence>
<dbReference type="EC" id="2.6.1.42" evidence="18"/>
<evidence type="ECO:0000256" key="3">
    <source>
        <dbReference type="ARBA" id="ARBA00004824"/>
    </source>
</evidence>
<dbReference type="Gene3D" id="3.20.10.10">
    <property type="entry name" value="D-amino Acid Aminotransferase, subunit A, domain 2"/>
    <property type="match status" value="1"/>
</dbReference>
<keyword evidence="8 18" id="KW-0028">Amino-acid biosynthesis</keyword>
<protein>
    <recommendedName>
        <fullName evidence="18">Branched-chain-amino-acid aminotransferase</fullName>
        <ecNumber evidence="18">2.6.1.42</ecNumber>
    </recommendedName>
</protein>
<keyword evidence="7 18" id="KW-0032">Aminotransferase</keyword>
<evidence type="ECO:0000256" key="12">
    <source>
        <dbReference type="ARBA" id="ARBA00048212"/>
    </source>
</evidence>
<evidence type="ECO:0000256" key="18">
    <source>
        <dbReference type="RuleBase" id="RU004517"/>
    </source>
</evidence>
<evidence type="ECO:0000256" key="15">
    <source>
        <dbReference type="PIRSR" id="PIRSR006468-1"/>
    </source>
</evidence>
<name>A0A1H4D7N3_9FLAO</name>
<dbReference type="AlphaFoldDB" id="A0A1H4D7N3"/>
<evidence type="ECO:0000313" key="19">
    <source>
        <dbReference type="EMBL" id="SEA68734.1"/>
    </source>
</evidence>
<dbReference type="GO" id="GO:0009097">
    <property type="term" value="P:isoleucine biosynthetic process"/>
    <property type="evidence" value="ECO:0007669"/>
    <property type="project" value="UniProtKB-UniPathway"/>
</dbReference>
<comment type="cofactor">
    <cofactor evidence="1 17">
        <name>pyridoxal 5'-phosphate</name>
        <dbReference type="ChEBI" id="CHEBI:597326"/>
    </cofactor>
</comment>
<evidence type="ECO:0000256" key="11">
    <source>
        <dbReference type="ARBA" id="ARBA00023304"/>
    </source>
</evidence>
<evidence type="ECO:0000256" key="13">
    <source>
        <dbReference type="ARBA" id="ARBA00048798"/>
    </source>
</evidence>
<gene>
    <name evidence="19" type="ORF">SAMN05421540_1109</name>
</gene>
<evidence type="ECO:0000256" key="9">
    <source>
        <dbReference type="ARBA" id="ARBA00022679"/>
    </source>
</evidence>
<sequence length="354" mass="40639">MSQLNSLLNITKTKKSRLEEVDFDNLQFGKNYADHMMYCDYIDGEWQKPVIAPYGPMSFEPSVKVFHYGQAVFEGMKAFKDDHDDVWLFRPEDNLNRINISSKRMAIPEFPKEYFMESLKTLMQLDKDWVKKGQGNSLYIRPFAIATEPGVSASESNQYRFMIITCPAKAYYSKPVKVLIAQDYSRSADGGVGYAKAAGNYGAQFYPTKLAKEKGLDQIIWTDANTHQYMEEAGTMNIFFRINDKLLTAPTNDRILDGITRRSIIQLAKDEGLDVEIDRVEVKRIIDAAKAGELKEIFGAGTAATIVAVEGFEYDDTYYDLPEMKDSFGMHFKKRLQDIQYNRAEDPHNWRFKI</sequence>
<dbReference type="STRING" id="908615.SAMN05421540_1109"/>
<comment type="pathway">
    <text evidence="3">Amino-acid biosynthesis; L-isoleucine biosynthesis; L-isoleucine from 2-oxobutanoate: step 4/4.</text>
</comment>
<dbReference type="GO" id="GO:0009098">
    <property type="term" value="P:L-leucine biosynthetic process"/>
    <property type="evidence" value="ECO:0007669"/>
    <property type="project" value="UniProtKB-UniPathway"/>
</dbReference>
<evidence type="ECO:0000256" key="14">
    <source>
        <dbReference type="ARBA" id="ARBA00049229"/>
    </source>
</evidence>
<dbReference type="UniPathway" id="UPA00048">
    <property type="reaction ID" value="UER00073"/>
</dbReference>
<evidence type="ECO:0000256" key="1">
    <source>
        <dbReference type="ARBA" id="ARBA00001933"/>
    </source>
</evidence>
<dbReference type="PANTHER" id="PTHR11825">
    <property type="entry name" value="SUBGROUP IIII AMINOTRANSFERASE"/>
    <property type="match status" value="1"/>
</dbReference>
<dbReference type="SUPFAM" id="SSF56752">
    <property type="entry name" value="D-aminoacid aminotransferase-like PLP-dependent enzymes"/>
    <property type="match status" value="1"/>
</dbReference>
<dbReference type="InterPro" id="IPR036038">
    <property type="entry name" value="Aminotransferase-like"/>
</dbReference>
<comment type="pathway">
    <text evidence="4">Amino-acid biosynthesis; L-valine biosynthesis; L-valine from pyruvate: step 4/4.</text>
</comment>
<dbReference type="PIRSF" id="PIRSF006468">
    <property type="entry name" value="BCAT1"/>
    <property type="match status" value="1"/>
</dbReference>
<comment type="catalytic activity">
    <reaction evidence="13 18">
        <text>L-isoleucine + 2-oxoglutarate = (S)-3-methyl-2-oxopentanoate + L-glutamate</text>
        <dbReference type="Rhea" id="RHEA:24801"/>
        <dbReference type="ChEBI" id="CHEBI:16810"/>
        <dbReference type="ChEBI" id="CHEBI:29985"/>
        <dbReference type="ChEBI" id="CHEBI:35146"/>
        <dbReference type="ChEBI" id="CHEBI:58045"/>
        <dbReference type="EC" id="2.6.1.42"/>
    </reaction>
</comment>
<dbReference type="GO" id="GO:0009099">
    <property type="term" value="P:L-valine biosynthetic process"/>
    <property type="evidence" value="ECO:0007669"/>
    <property type="project" value="UniProtKB-UniPathway"/>
</dbReference>
<comment type="similarity">
    <text evidence="6 16">Belongs to the class-IV pyridoxal-phosphate-dependent aminotransferase family.</text>
</comment>
<feature type="modified residue" description="N6-(pyridoxal phosphate)lysine" evidence="15">
    <location>
        <position position="196"/>
    </location>
</feature>
<dbReference type="Pfam" id="PF01063">
    <property type="entry name" value="Aminotran_4"/>
    <property type="match status" value="1"/>
</dbReference>
<dbReference type="CDD" id="cd01557">
    <property type="entry name" value="BCAT_beta_family"/>
    <property type="match status" value="1"/>
</dbReference>
<dbReference type="PROSITE" id="PS00770">
    <property type="entry name" value="AA_TRANSFER_CLASS_4"/>
    <property type="match status" value="1"/>
</dbReference>
<dbReference type="GO" id="GO:0052656">
    <property type="term" value="F:L-isoleucine-2-oxoglutarate transaminase activity"/>
    <property type="evidence" value="ECO:0007669"/>
    <property type="project" value="RHEA"/>
</dbReference>
<keyword evidence="9 18" id="KW-0808">Transferase</keyword>
<accession>A0A1H4D7N3</accession>
<comment type="pathway">
    <text evidence="5">Amino-acid biosynthesis; L-leucine biosynthesis; L-leucine from 3-methyl-2-oxobutanoate: step 4/4.</text>
</comment>
<dbReference type="UniPathway" id="UPA00049">
    <property type="reaction ID" value="UER00062"/>
</dbReference>
<keyword evidence="20" id="KW-1185">Reference proteome</keyword>
<organism evidence="19 20">
    <name type="scientific">Psychroflexus halocasei</name>
    <dbReference type="NCBI Taxonomy" id="908615"/>
    <lineage>
        <taxon>Bacteria</taxon>
        <taxon>Pseudomonadati</taxon>
        <taxon>Bacteroidota</taxon>
        <taxon>Flavobacteriia</taxon>
        <taxon>Flavobacteriales</taxon>
        <taxon>Flavobacteriaceae</taxon>
        <taxon>Psychroflexus</taxon>
    </lineage>
</organism>
<evidence type="ECO:0000256" key="4">
    <source>
        <dbReference type="ARBA" id="ARBA00004931"/>
    </source>
</evidence>
<evidence type="ECO:0000256" key="2">
    <source>
        <dbReference type="ARBA" id="ARBA00003109"/>
    </source>
</evidence>
<dbReference type="NCBIfam" id="TIGR01123">
    <property type="entry name" value="ilvE_II"/>
    <property type="match status" value="1"/>
</dbReference>
<evidence type="ECO:0000256" key="8">
    <source>
        <dbReference type="ARBA" id="ARBA00022605"/>
    </source>
</evidence>
<dbReference type="EMBL" id="FNQF01000010">
    <property type="protein sequence ID" value="SEA68734.1"/>
    <property type="molecule type" value="Genomic_DNA"/>
</dbReference>
<evidence type="ECO:0000256" key="16">
    <source>
        <dbReference type="RuleBase" id="RU004106"/>
    </source>
</evidence>
<evidence type="ECO:0000256" key="10">
    <source>
        <dbReference type="ARBA" id="ARBA00022898"/>
    </source>
</evidence>
<dbReference type="InterPro" id="IPR005786">
    <property type="entry name" value="B_amino_transII"/>
</dbReference>
<comment type="function">
    <text evidence="2">Acts on leucine, isoleucine and valine.</text>
</comment>
<evidence type="ECO:0000256" key="6">
    <source>
        <dbReference type="ARBA" id="ARBA00009320"/>
    </source>
</evidence>
<reference evidence="19 20" key="1">
    <citation type="submission" date="2016-10" db="EMBL/GenBank/DDBJ databases">
        <authorList>
            <person name="de Groot N.N."/>
        </authorList>
    </citation>
    <scope>NUCLEOTIDE SEQUENCE [LARGE SCALE GENOMIC DNA]</scope>
    <source>
        <strain evidence="19 20">DSM 23581</strain>
    </source>
</reference>
<comment type="catalytic activity">
    <reaction evidence="12 18">
        <text>L-valine + 2-oxoglutarate = 3-methyl-2-oxobutanoate + L-glutamate</text>
        <dbReference type="Rhea" id="RHEA:24813"/>
        <dbReference type="ChEBI" id="CHEBI:11851"/>
        <dbReference type="ChEBI" id="CHEBI:16810"/>
        <dbReference type="ChEBI" id="CHEBI:29985"/>
        <dbReference type="ChEBI" id="CHEBI:57762"/>
        <dbReference type="EC" id="2.6.1.42"/>
    </reaction>
</comment>
<dbReference type="Proteomes" id="UP000198820">
    <property type="component" value="Unassembled WGS sequence"/>
</dbReference>
<dbReference type="InterPro" id="IPR001544">
    <property type="entry name" value="Aminotrans_IV"/>
</dbReference>
<evidence type="ECO:0000313" key="20">
    <source>
        <dbReference type="Proteomes" id="UP000198820"/>
    </source>
</evidence>
<keyword evidence="10 17" id="KW-0663">Pyridoxal phosphate</keyword>
<proteinExistence type="inferred from homology"/>
<keyword evidence="11 18" id="KW-0100">Branched-chain amino acid biosynthesis</keyword>
<dbReference type="InterPro" id="IPR043132">
    <property type="entry name" value="BCAT-like_C"/>
</dbReference>
<comment type="catalytic activity">
    <reaction evidence="14 18">
        <text>L-leucine + 2-oxoglutarate = 4-methyl-2-oxopentanoate + L-glutamate</text>
        <dbReference type="Rhea" id="RHEA:18321"/>
        <dbReference type="ChEBI" id="CHEBI:16810"/>
        <dbReference type="ChEBI" id="CHEBI:17865"/>
        <dbReference type="ChEBI" id="CHEBI:29985"/>
        <dbReference type="ChEBI" id="CHEBI:57427"/>
        <dbReference type="EC" id="2.6.1.42"/>
    </reaction>
</comment>
<dbReference type="GO" id="GO:0052655">
    <property type="term" value="F:L-valine-2-oxoglutarate transaminase activity"/>
    <property type="evidence" value="ECO:0007669"/>
    <property type="project" value="RHEA"/>
</dbReference>
<dbReference type="InterPro" id="IPR018300">
    <property type="entry name" value="Aminotrans_IV_CS"/>
</dbReference>
<dbReference type="InterPro" id="IPR033939">
    <property type="entry name" value="BCAT_family"/>
</dbReference>
<evidence type="ECO:0000256" key="7">
    <source>
        <dbReference type="ARBA" id="ARBA00022576"/>
    </source>
</evidence>
<dbReference type="GO" id="GO:0052654">
    <property type="term" value="F:L-leucine-2-oxoglutarate transaminase activity"/>
    <property type="evidence" value="ECO:0007669"/>
    <property type="project" value="RHEA"/>
</dbReference>